<organism evidence="1 2">
    <name type="scientific">Solea senegalensis</name>
    <name type="common">Senegalese sole</name>
    <dbReference type="NCBI Taxonomy" id="28829"/>
    <lineage>
        <taxon>Eukaryota</taxon>
        <taxon>Metazoa</taxon>
        <taxon>Chordata</taxon>
        <taxon>Craniata</taxon>
        <taxon>Vertebrata</taxon>
        <taxon>Euteleostomi</taxon>
        <taxon>Actinopterygii</taxon>
        <taxon>Neopterygii</taxon>
        <taxon>Teleostei</taxon>
        <taxon>Neoteleostei</taxon>
        <taxon>Acanthomorphata</taxon>
        <taxon>Carangaria</taxon>
        <taxon>Pleuronectiformes</taxon>
        <taxon>Pleuronectoidei</taxon>
        <taxon>Soleidae</taxon>
        <taxon>Solea</taxon>
    </lineage>
</organism>
<proteinExistence type="predicted"/>
<protein>
    <submittedName>
        <fullName evidence="1">Uncharacterized protein</fullName>
    </submittedName>
</protein>
<gene>
    <name evidence="1" type="ORF">JOB18_049641</name>
</gene>
<accession>A0AAV6R7Q4</accession>
<evidence type="ECO:0000313" key="1">
    <source>
        <dbReference type="EMBL" id="KAG7501441.1"/>
    </source>
</evidence>
<keyword evidence="2" id="KW-1185">Reference proteome</keyword>
<sequence length="88" mass="10346">MRHRADTVHWTMKPQTFADSGRGLEQEVTTVFKNTRSISLCMHNSNYLGPQKQDTWPYRRHFHSGRPTTDNSVLCESPAMRLFIPFRH</sequence>
<dbReference type="AlphaFoldDB" id="A0AAV6R7Q4"/>
<reference evidence="1 2" key="1">
    <citation type="journal article" date="2021" name="Sci. Rep.">
        <title>Chromosome anchoring in Senegalese sole (Solea senegalensis) reveals sex-associated markers and genome rearrangements in flatfish.</title>
        <authorList>
            <person name="Guerrero-Cozar I."/>
            <person name="Gomez-Garrido J."/>
            <person name="Berbel C."/>
            <person name="Martinez-Blanch J.F."/>
            <person name="Alioto T."/>
            <person name="Claros M.G."/>
            <person name="Gagnaire P.A."/>
            <person name="Manchado M."/>
        </authorList>
    </citation>
    <scope>NUCLEOTIDE SEQUENCE [LARGE SCALE GENOMIC DNA]</scope>
    <source>
        <strain evidence="1">Sse05_10M</strain>
    </source>
</reference>
<evidence type="ECO:0000313" key="2">
    <source>
        <dbReference type="Proteomes" id="UP000693946"/>
    </source>
</evidence>
<dbReference type="Proteomes" id="UP000693946">
    <property type="component" value="Linkage Group LG20"/>
</dbReference>
<name>A0AAV6R7Q4_SOLSE</name>
<comment type="caution">
    <text evidence="1">The sequence shown here is derived from an EMBL/GenBank/DDBJ whole genome shotgun (WGS) entry which is preliminary data.</text>
</comment>
<dbReference type="EMBL" id="JAGKHQ010000013">
    <property type="protein sequence ID" value="KAG7501441.1"/>
    <property type="molecule type" value="Genomic_DNA"/>
</dbReference>